<evidence type="ECO:0000313" key="3">
    <source>
        <dbReference type="Proteomes" id="UP001194746"/>
    </source>
</evidence>
<gene>
    <name evidence="2" type="primary">HRR25_1</name>
    <name evidence="2" type="ORF">FE257_008833</name>
</gene>
<keyword evidence="2" id="KW-0723">Serine/threonine-protein kinase</keyword>
<dbReference type="InterPro" id="IPR000719">
    <property type="entry name" value="Prot_kinase_dom"/>
</dbReference>
<evidence type="ECO:0000313" key="2">
    <source>
        <dbReference type="EMBL" id="KAF9888264.1"/>
    </source>
</evidence>
<evidence type="ECO:0000259" key="1">
    <source>
        <dbReference type="PROSITE" id="PS50011"/>
    </source>
</evidence>
<dbReference type="PANTHER" id="PTHR11909">
    <property type="entry name" value="CASEIN KINASE-RELATED"/>
    <property type="match status" value="1"/>
</dbReference>
<keyword evidence="2" id="KW-0418">Kinase</keyword>
<accession>A0AAD4CKL9</accession>
<keyword evidence="3" id="KW-1185">Reference proteome</keyword>
<dbReference type="CDD" id="cd14016">
    <property type="entry name" value="STKc_CK1"/>
    <property type="match status" value="1"/>
</dbReference>
<dbReference type="PROSITE" id="PS50011">
    <property type="entry name" value="PROTEIN_KINASE_DOM"/>
    <property type="match status" value="1"/>
</dbReference>
<keyword evidence="2" id="KW-0808">Transferase</keyword>
<comment type="caution">
    <text evidence="2">The sequence shown here is derived from an EMBL/GenBank/DDBJ whole genome shotgun (WGS) entry which is preliminary data.</text>
</comment>
<dbReference type="Pfam" id="PF00069">
    <property type="entry name" value="Pkinase"/>
    <property type="match status" value="1"/>
</dbReference>
<sequence>MSVKNLRIGWQYRIDRKIGDGSHGEIYTGNNLISGEEVAIRLEDISTESPRLGDEIEVYQSLAGGDGIPSIHWEGFAWNYRVLVMDSLGPSLEDLFNFCNRKFSLVTLLRLADQLITRMKYIHDKGFVHRDLQPENFMMGTWKRSSQVHITDFGLATRYRDPETGGQIPDGGPEHITGTLRHGSFSSHRGAELSRRADMESLGYILLYFYCGSLPWSQPMWVDRGKRMEDIVIDMKKDLSQHLDPGVPREFLLYLEYTRSLEFTQTPDYTCLRAIFHLLFVRKEVLNSNIFDWHVLKRNRDLRAKRERDLLAKRERKLQAIKEDCKERKSIRATEEEAKELPEQIYDCSVEIIALNSLLD</sequence>
<dbReference type="InterPro" id="IPR050235">
    <property type="entry name" value="CK1_Ser-Thr_kinase"/>
</dbReference>
<dbReference type="InterPro" id="IPR011009">
    <property type="entry name" value="Kinase-like_dom_sf"/>
</dbReference>
<organism evidence="2 3">
    <name type="scientific">Aspergillus nanangensis</name>
    <dbReference type="NCBI Taxonomy" id="2582783"/>
    <lineage>
        <taxon>Eukaryota</taxon>
        <taxon>Fungi</taxon>
        <taxon>Dikarya</taxon>
        <taxon>Ascomycota</taxon>
        <taxon>Pezizomycotina</taxon>
        <taxon>Eurotiomycetes</taxon>
        <taxon>Eurotiomycetidae</taxon>
        <taxon>Eurotiales</taxon>
        <taxon>Aspergillaceae</taxon>
        <taxon>Aspergillus</taxon>
        <taxon>Aspergillus subgen. Circumdati</taxon>
    </lineage>
</organism>
<dbReference type="Proteomes" id="UP001194746">
    <property type="component" value="Unassembled WGS sequence"/>
</dbReference>
<dbReference type="Gene3D" id="1.10.510.10">
    <property type="entry name" value="Transferase(Phosphotransferase) domain 1"/>
    <property type="match status" value="1"/>
</dbReference>
<feature type="domain" description="Protein kinase" evidence="1">
    <location>
        <begin position="12"/>
        <end position="280"/>
    </location>
</feature>
<dbReference type="AlphaFoldDB" id="A0AAD4CKL9"/>
<reference evidence="2" key="1">
    <citation type="journal article" date="2019" name="Beilstein J. Org. Chem.">
        <title>Nanangenines: drimane sesquiterpenoids as the dominant metabolite cohort of a novel Australian fungus, Aspergillus nanangensis.</title>
        <authorList>
            <person name="Lacey H.J."/>
            <person name="Gilchrist C.L.M."/>
            <person name="Crombie A."/>
            <person name="Kalaitzis J.A."/>
            <person name="Vuong D."/>
            <person name="Rutledge P.J."/>
            <person name="Turner P."/>
            <person name="Pitt J.I."/>
            <person name="Lacey E."/>
            <person name="Chooi Y.H."/>
            <person name="Piggott A.M."/>
        </authorList>
    </citation>
    <scope>NUCLEOTIDE SEQUENCE</scope>
    <source>
        <strain evidence="2">MST-FP2251</strain>
    </source>
</reference>
<proteinExistence type="predicted"/>
<dbReference type="SUPFAM" id="SSF56112">
    <property type="entry name" value="Protein kinase-like (PK-like)"/>
    <property type="match status" value="1"/>
</dbReference>
<reference evidence="2" key="2">
    <citation type="submission" date="2020-02" db="EMBL/GenBank/DDBJ databases">
        <authorList>
            <person name="Gilchrist C.L.M."/>
            <person name="Chooi Y.-H."/>
        </authorList>
    </citation>
    <scope>NUCLEOTIDE SEQUENCE</scope>
    <source>
        <strain evidence="2">MST-FP2251</strain>
    </source>
</reference>
<protein>
    <submittedName>
        <fullName evidence="2">Serine/threonine protein kinase</fullName>
    </submittedName>
</protein>
<dbReference type="EMBL" id="VCAU01000049">
    <property type="protein sequence ID" value="KAF9888264.1"/>
    <property type="molecule type" value="Genomic_DNA"/>
</dbReference>
<dbReference type="SMART" id="SM00220">
    <property type="entry name" value="S_TKc"/>
    <property type="match status" value="1"/>
</dbReference>
<dbReference type="GO" id="GO:0005524">
    <property type="term" value="F:ATP binding"/>
    <property type="evidence" value="ECO:0007669"/>
    <property type="project" value="InterPro"/>
</dbReference>
<dbReference type="GO" id="GO:0004674">
    <property type="term" value="F:protein serine/threonine kinase activity"/>
    <property type="evidence" value="ECO:0007669"/>
    <property type="project" value="UniProtKB-KW"/>
</dbReference>
<name>A0AAD4CKL9_ASPNN</name>